<name>A0A8T3C0Q1_DENNO</name>
<feature type="transmembrane region" description="Helical" evidence="1">
    <location>
        <begin position="16"/>
        <end position="38"/>
    </location>
</feature>
<dbReference type="EMBL" id="JAGYWB010000004">
    <property type="protein sequence ID" value="KAI0525059.1"/>
    <property type="molecule type" value="Genomic_DNA"/>
</dbReference>
<proteinExistence type="predicted"/>
<gene>
    <name evidence="2" type="ORF">KFK09_004449</name>
</gene>
<keyword evidence="1" id="KW-0812">Transmembrane</keyword>
<keyword evidence="1" id="KW-1133">Transmembrane helix</keyword>
<accession>A0A8T3C0Q1</accession>
<comment type="caution">
    <text evidence="2">The sequence shown here is derived from an EMBL/GenBank/DDBJ whole genome shotgun (WGS) entry which is preliminary data.</text>
</comment>
<reference evidence="2" key="1">
    <citation type="journal article" date="2022" name="Front. Genet.">
        <title>Chromosome-Scale Assembly of the Dendrobium nobile Genome Provides Insights Into the Molecular Mechanism of the Biosynthesis of the Medicinal Active Ingredient of Dendrobium.</title>
        <authorList>
            <person name="Xu Q."/>
            <person name="Niu S.-C."/>
            <person name="Li K.-L."/>
            <person name="Zheng P.-J."/>
            <person name="Zhang X.-J."/>
            <person name="Jia Y."/>
            <person name="Liu Y."/>
            <person name="Niu Y.-X."/>
            <person name="Yu L.-H."/>
            <person name="Chen D.-F."/>
            <person name="Zhang G.-Q."/>
        </authorList>
    </citation>
    <scope>NUCLEOTIDE SEQUENCE</scope>
    <source>
        <tissue evidence="2">Leaf</tissue>
    </source>
</reference>
<evidence type="ECO:0000313" key="3">
    <source>
        <dbReference type="Proteomes" id="UP000829196"/>
    </source>
</evidence>
<evidence type="ECO:0000313" key="2">
    <source>
        <dbReference type="EMBL" id="KAI0525059.1"/>
    </source>
</evidence>
<protein>
    <submittedName>
        <fullName evidence="2">Uncharacterized protein</fullName>
    </submittedName>
</protein>
<dbReference type="AlphaFoldDB" id="A0A8T3C0Q1"/>
<evidence type="ECO:0000256" key="1">
    <source>
        <dbReference type="SAM" id="Phobius"/>
    </source>
</evidence>
<organism evidence="2 3">
    <name type="scientific">Dendrobium nobile</name>
    <name type="common">Orchid</name>
    <dbReference type="NCBI Taxonomy" id="94219"/>
    <lineage>
        <taxon>Eukaryota</taxon>
        <taxon>Viridiplantae</taxon>
        <taxon>Streptophyta</taxon>
        <taxon>Embryophyta</taxon>
        <taxon>Tracheophyta</taxon>
        <taxon>Spermatophyta</taxon>
        <taxon>Magnoliopsida</taxon>
        <taxon>Liliopsida</taxon>
        <taxon>Asparagales</taxon>
        <taxon>Orchidaceae</taxon>
        <taxon>Epidendroideae</taxon>
        <taxon>Malaxideae</taxon>
        <taxon>Dendrobiinae</taxon>
        <taxon>Dendrobium</taxon>
    </lineage>
</organism>
<keyword evidence="3" id="KW-1185">Reference proteome</keyword>
<sequence>MFIAAFFHSSDITMTFLLHIVSFVWNMIVLINWVVLLLRTSSQFLQLVGSAGDPPLPWVGALCT</sequence>
<dbReference type="Proteomes" id="UP000829196">
    <property type="component" value="Unassembled WGS sequence"/>
</dbReference>
<keyword evidence="1" id="KW-0472">Membrane</keyword>